<dbReference type="Proteomes" id="UP000829494">
    <property type="component" value="Chromosome"/>
</dbReference>
<accession>A0ABY3YZN2</accession>
<gene>
    <name evidence="2" type="ORF">SRIMR7_15020</name>
</gene>
<keyword evidence="3" id="KW-1185">Reference proteome</keyword>
<proteinExistence type="predicted"/>
<evidence type="ECO:0000256" key="1">
    <source>
        <dbReference type="SAM" id="SignalP"/>
    </source>
</evidence>
<evidence type="ECO:0000313" key="3">
    <source>
        <dbReference type="Proteomes" id="UP000829494"/>
    </source>
</evidence>
<evidence type="ECO:0008006" key="4">
    <source>
        <dbReference type="Google" id="ProtNLM"/>
    </source>
</evidence>
<feature type="chain" id="PRO_5045070854" description="Secreted protein" evidence="1">
    <location>
        <begin position="31"/>
        <end position="126"/>
    </location>
</feature>
<keyword evidence="1" id="KW-0732">Signal</keyword>
<feature type="signal peptide" evidence="1">
    <location>
        <begin position="1"/>
        <end position="30"/>
    </location>
</feature>
<dbReference type="PROSITE" id="PS51318">
    <property type="entry name" value="TAT"/>
    <property type="match status" value="1"/>
</dbReference>
<dbReference type="EMBL" id="CP094298">
    <property type="protein sequence ID" value="UNZ03468.1"/>
    <property type="molecule type" value="Genomic_DNA"/>
</dbReference>
<organism evidence="2 3">
    <name type="scientific">Streptomyces rimosus subsp. rimosus</name>
    <dbReference type="NCBI Taxonomy" id="132474"/>
    <lineage>
        <taxon>Bacteria</taxon>
        <taxon>Bacillati</taxon>
        <taxon>Actinomycetota</taxon>
        <taxon>Actinomycetes</taxon>
        <taxon>Kitasatosporales</taxon>
        <taxon>Streptomycetaceae</taxon>
        <taxon>Streptomyces</taxon>
    </lineage>
</organism>
<dbReference type="GeneID" id="66857435"/>
<evidence type="ECO:0000313" key="2">
    <source>
        <dbReference type="EMBL" id="UNZ03468.1"/>
    </source>
</evidence>
<sequence>MRTARRTAFGLAAGATLCASALALAPAAHAGTDNYIKITNKAGIVATTCYEWQGVSSGKDYCHEAYAVGQTRTAHFPADATSAVIDLKLSKWDRARDSAAVKDLSKNHCFEIRGLLGSEKLIETGC</sequence>
<dbReference type="InterPro" id="IPR006311">
    <property type="entry name" value="TAT_signal"/>
</dbReference>
<dbReference type="RefSeq" id="WP_003985084.1">
    <property type="nucleotide sequence ID" value="NZ_CP043497.1"/>
</dbReference>
<protein>
    <recommendedName>
        <fullName evidence="4">Secreted protein</fullName>
    </recommendedName>
</protein>
<name>A0ABY3YZN2_STRRM</name>
<reference evidence="2 3" key="1">
    <citation type="submission" date="2022-03" db="EMBL/GenBank/DDBJ databases">
        <title>Complete genome of Streptomyces rimosus ssp. rimosus R7 (=ATCC 10970).</title>
        <authorList>
            <person name="Beganovic S."/>
            <person name="Ruckert C."/>
            <person name="Busche T."/>
            <person name="Kalinowski J."/>
            <person name="Wittmann C."/>
        </authorList>
    </citation>
    <scope>NUCLEOTIDE SEQUENCE [LARGE SCALE GENOMIC DNA]</scope>
    <source>
        <strain evidence="2 3">R7</strain>
    </source>
</reference>